<feature type="signal peptide" evidence="1">
    <location>
        <begin position="1"/>
        <end position="19"/>
    </location>
</feature>
<gene>
    <name evidence="2" type="ORF">EHS25_009535</name>
</gene>
<organism evidence="2 3">
    <name type="scientific">Saitozyma podzolica</name>
    <dbReference type="NCBI Taxonomy" id="1890683"/>
    <lineage>
        <taxon>Eukaryota</taxon>
        <taxon>Fungi</taxon>
        <taxon>Dikarya</taxon>
        <taxon>Basidiomycota</taxon>
        <taxon>Agaricomycotina</taxon>
        <taxon>Tremellomycetes</taxon>
        <taxon>Tremellales</taxon>
        <taxon>Trimorphomycetaceae</taxon>
        <taxon>Saitozyma</taxon>
    </lineage>
</organism>
<evidence type="ECO:0000313" key="3">
    <source>
        <dbReference type="Proteomes" id="UP000279259"/>
    </source>
</evidence>
<dbReference type="Pfam" id="PF19271">
    <property type="entry name" value="Nis1"/>
    <property type="match status" value="1"/>
</dbReference>
<keyword evidence="1" id="KW-0732">Signal</keyword>
<dbReference type="InterPro" id="IPR045469">
    <property type="entry name" value="Nis1"/>
</dbReference>
<accession>A0A427YJJ9</accession>
<dbReference type="OrthoDB" id="2568025at2759"/>
<feature type="chain" id="PRO_5019263714" evidence="1">
    <location>
        <begin position="20"/>
        <end position="129"/>
    </location>
</feature>
<protein>
    <submittedName>
        <fullName evidence="2">Uncharacterized protein</fullName>
    </submittedName>
</protein>
<dbReference type="EMBL" id="RSCD01000008">
    <property type="protein sequence ID" value="RSH91236.1"/>
    <property type="molecule type" value="Genomic_DNA"/>
</dbReference>
<evidence type="ECO:0000313" key="2">
    <source>
        <dbReference type="EMBL" id="RSH91236.1"/>
    </source>
</evidence>
<sequence>MLAITYVLAILALVAPALGRVYNMTAPATGTQGTNITAVLYSESYIQNWDDFGVIWGLENPEHTCGTCVGNELSYNNLYGTPYTHNSSFSVPIPDGFNGTWYLVAAMPYLVGASGETGIRYFNTSIVVS</sequence>
<comment type="caution">
    <text evidence="2">The sequence shown here is derived from an EMBL/GenBank/DDBJ whole genome shotgun (WGS) entry which is preliminary data.</text>
</comment>
<reference evidence="2 3" key="1">
    <citation type="submission" date="2018-11" db="EMBL/GenBank/DDBJ databases">
        <title>Genome sequence of Saitozyma podzolica DSM 27192.</title>
        <authorList>
            <person name="Aliyu H."/>
            <person name="Gorte O."/>
            <person name="Ochsenreither K."/>
        </authorList>
    </citation>
    <scope>NUCLEOTIDE SEQUENCE [LARGE SCALE GENOMIC DNA]</scope>
    <source>
        <strain evidence="2 3">DSM 27192</strain>
    </source>
</reference>
<dbReference type="Proteomes" id="UP000279259">
    <property type="component" value="Unassembled WGS sequence"/>
</dbReference>
<proteinExistence type="predicted"/>
<keyword evidence="3" id="KW-1185">Reference proteome</keyword>
<name>A0A427YJJ9_9TREE</name>
<evidence type="ECO:0000256" key="1">
    <source>
        <dbReference type="SAM" id="SignalP"/>
    </source>
</evidence>
<dbReference type="AlphaFoldDB" id="A0A427YJJ9"/>